<evidence type="ECO:0000313" key="5">
    <source>
        <dbReference type="Proteomes" id="UP001302676"/>
    </source>
</evidence>
<dbReference type="InterPro" id="IPR020476">
    <property type="entry name" value="Nudix_hydrolase"/>
</dbReference>
<proteinExistence type="inferred from homology"/>
<dbReference type="Proteomes" id="UP001302676">
    <property type="component" value="Unassembled WGS sequence"/>
</dbReference>
<dbReference type="GO" id="GO:0006203">
    <property type="term" value="P:dGTP catabolic process"/>
    <property type="evidence" value="ECO:0007669"/>
    <property type="project" value="TreeGrafter"/>
</dbReference>
<dbReference type="CDD" id="cd04678">
    <property type="entry name" value="NUDIX_MTH2_Nudt15"/>
    <property type="match status" value="1"/>
</dbReference>
<protein>
    <submittedName>
        <fullName evidence="4">Nudix hydrolase 1</fullName>
    </submittedName>
</protein>
<dbReference type="AlphaFoldDB" id="A0AAN6V3B1"/>
<dbReference type="PRINTS" id="PR00502">
    <property type="entry name" value="NUDIXFAMILY"/>
</dbReference>
<dbReference type="GO" id="GO:0005829">
    <property type="term" value="C:cytosol"/>
    <property type="evidence" value="ECO:0007669"/>
    <property type="project" value="TreeGrafter"/>
</dbReference>
<dbReference type="InterPro" id="IPR015797">
    <property type="entry name" value="NUDIX_hydrolase-like_dom_sf"/>
</dbReference>
<organism evidence="4 5">
    <name type="scientific">Dichotomopilus funicola</name>
    <dbReference type="NCBI Taxonomy" id="1934379"/>
    <lineage>
        <taxon>Eukaryota</taxon>
        <taxon>Fungi</taxon>
        <taxon>Dikarya</taxon>
        <taxon>Ascomycota</taxon>
        <taxon>Pezizomycotina</taxon>
        <taxon>Sordariomycetes</taxon>
        <taxon>Sordariomycetidae</taxon>
        <taxon>Sordariales</taxon>
        <taxon>Chaetomiaceae</taxon>
        <taxon>Dichotomopilus</taxon>
    </lineage>
</organism>
<dbReference type="PROSITE" id="PS00893">
    <property type="entry name" value="NUDIX_BOX"/>
    <property type="match status" value="1"/>
</dbReference>
<feature type="domain" description="Nudix hydrolase" evidence="3">
    <location>
        <begin position="6"/>
        <end position="136"/>
    </location>
</feature>
<gene>
    <name evidence="4" type="ORF">C8A04DRAFT_36992</name>
</gene>
<keyword evidence="1 2" id="KW-0378">Hydrolase</keyword>
<dbReference type="GeneID" id="87820339"/>
<comment type="similarity">
    <text evidence="2">Belongs to the Nudix hydrolase family.</text>
</comment>
<dbReference type="PANTHER" id="PTHR16099">
    <property type="entry name" value="8-OXO-DGTP DIPHOSPHATES NUDT15"/>
    <property type="match status" value="1"/>
</dbReference>
<dbReference type="InterPro" id="IPR000086">
    <property type="entry name" value="NUDIX_hydrolase_dom"/>
</dbReference>
<name>A0AAN6V3B1_9PEZI</name>
<evidence type="ECO:0000259" key="3">
    <source>
        <dbReference type="PROSITE" id="PS51462"/>
    </source>
</evidence>
<evidence type="ECO:0000313" key="4">
    <source>
        <dbReference type="EMBL" id="KAK4143950.1"/>
    </source>
</evidence>
<sequence length="154" mass="17019">MATAPVVRVGVAAIVQDAQGRMVTGTRKGSHGHGQWQFPGGHLEVGESYFSCAERETLEETGLVVKAEKFLALTNDVFSATKHYITIFVLCRRADEAQEPEVLEPEKCESWKWRSWADVKVAIAGGDETPQVFLPIVNLLKDHPEIETLVGDSR</sequence>
<dbReference type="EMBL" id="MU853581">
    <property type="protein sequence ID" value="KAK4143950.1"/>
    <property type="molecule type" value="Genomic_DNA"/>
</dbReference>
<dbReference type="PANTHER" id="PTHR16099:SF5">
    <property type="entry name" value="NUCLEOTIDE TRIPHOSPHATE DIPHOSPHATASE NUDT15"/>
    <property type="match status" value="1"/>
</dbReference>
<dbReference type="RefSeq" id="XP_062637321.1">
    <property type="nucleotide sequence ID" value="XM_062783726.1"/>
</dbReference>
<dbReference type="SUPFAM" id="SSF55811">
    <property type="entry name" value="Nudix"/>
    <property type="match status" value="1"/>
</dbReference>
<reference evidence="4" key="2">
    <citation type="submission" date="2023-05" db="EMBL/GenBank/DDBJ databases">
        <authorList>
            <consortium name="Lawrence Berkeley National Laboratory"/>
            <person name="Steindorff A."/>
            <person name="Hensen N."/>
            <person name="Bonometti L."/>
            <person name="Westerberg I."/>
            <person name="Brannstrom I.O."/>
            <person name="Guillou S."/>
            <person name="Cros-Aarteil S."/>
            <person name="Calhoun S."/>
            <person name="Haridas S."/>
            <person name="Kuo A."/>
            <person name="Mondo S."/>
            <person name="Pangilinan J."/>
            <person name="Riley R."/>
            <person name="Labutti K."/>
            <person name="Andreopoulos B."/>
            <person name="Lipzen A."/>
            <person name="Chen C."/>
            <person name="Yanf M."/>
            <person name="Daum C."/>
            <person name="Ng V."/>
            <person name="Clum A."/>
            <person name="Ohm R."/>
            <person name="Martin F."/>
            <person name="Silar P."/>
            <person name="Natvig D."/>
            <person name="Lalanne C."/>
            <person name="Gautier V."/>
            <person name="Ament-Velasquez S.L."/>
            <person name="Kruys A."/>
            <person name="Hutchinson M.I."/>
            <person name="Powell A.J."/>
            <person name="Barry K."/>
            <person name="Miller A.N."/>
            <person name="Grigoriev I.V."/>
            <person name="Debuchy R."/>
            <person name="Gladieux P."/>
            <person name="Thoren M.H."/>
            <person name="Johannesson H."/>
        </authorList>
    </citation>
    <scope>NUCLEOTIDE SEQUENCE</scope>
    <source>
        <strain evidence="4">CBS 141.50</strain>
    </source>
</reference>
<dbReference type="FunFam" id="3.90.79.10:FF:000060">
    <property type="entry name" value="Nudix hydrolase 1"/>
    <property type="match status" value="1"/>
</dbReference>
<evidence type="ECO:0000256" key="1">
    <source>
        <dbReference type="ARBA" id="ARBA00022801"/>
    </source>
</evidence>
<accession>A0AAN6V3B1</accession>
<dbReference type="Pfam" id="PF00293">
    <property type="entry name" value="NUDIX"/>
    <property type="match status" value="1"/>
</dbReference>
<dbReference type="PROSITE" id="PS51462">
    <property type="entry name" value="NUDIX"/>
    <property type="match status" value="1"/>
</dbReference>
<evidence type="ECO:0000256" key="2">
    <source>
        <dbReference type="RuleBase" id="RU003476"/>
    </source>
</evidence>
<comment type="caution">
    <text evidence="4">The sequence shown here is derived from an EMBL/GenBank/DDBJ whole genome shotgun (WGS) entry which is preliminary data.</text>
</comment>
<keyword evidence="5" id="KW-1185">Reference proteome</keyword>
<dbReference type="Gene3D" id="3.90.79.10">
    <property type="entry name" value="Nucleoside Triphosphate Pyrophosphohydrolase"/>
    <property type="match status" value="1"/>
</dbReference>
<reference evidence="4" key="1">
    <citation type="journal article" date="2023" name="Mol. Phylogenet. Evol.">
        <title>Genome-scale phylogeny and comparative genomics of the fungal order Sordariales.</title>
        <authorList>
            <person name="Hensen N."/>
            <person name="Bonometti L."/>
            <person name="Westerberg I."/>
            <person name="Brannstrom I.O."/>
            <person name="Guillou S."/>
            <person name="Cros-Aarteil S."/>
            <person name="Calhoun S."/>
            <person name="Haridas S."/>
            <person name="Kuo A."/>
            <person name="Mondo S."/>
            <person name="Pangilinan J."/>
            <person name="Riley R."/>
            <person name="LaButti K."/>
            <person name="Andreopoulos B."/>
            <person name="Lipzen A."/>
            <person name="Chen C."/>
            <person name="Yan M."/>
            <person name="Daum C."/>
            <person name="Ng V."/>
            <person name="Clum A."/>
            <person name="Steindorff A."/>
            <person name="Ohm R.A."/>
            <person name="Martin F."/>
            <person name="Silar P."/>
            <person name="Natvig D.O."/>
            <person name="Lalanne C."/>
            <person name="Gautier V."/>
            <person name="Ament-Velasquez S.L."/>
            <person name="Kruys A."/>
            <person name="Hutchinson M.I."/>
            <person name="Powell A.J."/>
            <person name="Barry K."/>
            <person name="Miller A.N."/>
            <person name="Grigoriev I.V."/>
            <person name="Debuchy R."/>
            <person name="Gladieux P."/>
            <person name="Hiltunen Thoren M."/>
            <person name="Johannesson H."/>
        </authorList>
    </citation>
    <scope>NUCLEOTIDE SEQUENCE</scope>
    <source>
        <strain evidence="4">CBS 141.50</strain>
    </source>
</reference>
<dbReference type="GO" id="GO:0035539">
    <property type="term" value="F:8-oxo-7,8-dihydrodeoxyguanosine triphosphate pyrophosphatase activity"/>
    <property type="evidence" value="ECO:0007669"/>
    <property type="project" value="TreeGrafter"/>
</dbReference>
<dbReference type="InterPro" id="IPR020084">
    <property type="entry name" value="NUDIX_hydrolase_CS"/>
</dbReference>